<dbReference type="PANTHER" id="PTHR43545:SF4">
    <property type="entry name" value="IRON-SULFUR PROTEIN"/>
    <property type="match status" value="1"/>
</dbReference>
<evidence type="ECO:0000256" key="7">
    <source>
        <dbReference type="SAM" id="Phobius"/>
    </source>
</evidence>
<evidence type="ECO:0000259" key="8">
    <source>
        <dbReference type="PROSITE" id="PS51379"/>
    </source>
</evidence>
<organism evidence="9">
    <name type="scientific">hydrocarbon metagenome</name>
    <dbReference type="NCBI Taxonomy" id="938273"/>
    <lineage>
        <taxon>unclassified sequences</taxon>
        <taxon>metagenomes</taxon>
        <taxon>ecological metagenomes</taxon>
    </lineage>
</organism>
<feature type="domain" description="4Fe-4S ferredoxin-type" evidence="8">
    <location>
        <begin position="121"/>
        <end position="152"/>
    </location>
</feature>
<evidence type="ECO:0000256" key="1">
    <source>
        <dbReference type="ARBA" id="ARBA00004196"/>
    </source>
</evidence>
<dbReference type="GO" id="GO:0016491">
    <property type="term" value="F:oxidoreductase activity"/>
    <property type="evidence" value="ECO:0007669"/>
    <property type="project" value="UniProtKB-KW"/>
</dbReference>
<reference evidence="9" key="1">
    <citation type="journal article" date="2015" name="Proc. Natl. Acad. Sci. U.S.A.">
        <title>Networks of energetic and metabolic interactions define dynamics in microbial communities.</title>
        <authorList>
            <person name="Embree M."/>
            <person name="Liu J.K."/>
            <person name="Al-Bassam M.M."/>
            <person name="Zengler K."/>
        </authorList>
    </citation>
    <scope>NUCLEOTIDE SEQUENCE</scope>
</reference>
<keyword evidence="3" id="KW-0479">Metal-binding</keyword>
<dbReference type="InterPro" id="IPR006311">
    <property type="entry name" value="TAT_signal"/>
</dbReference>
<keyword evidence="7" id="KW-0472">Membrane</keyword>
<evidence type="ECO:0000256" key="4">
    <source>
        <dbReference type="ARBA" id="ARBA00022737"/>
    </source>
</evidence>
<keyword evidence="2" id="KW-0004">4Fe-4S</keyword>
<dbReference type="PROSITE" id="PS51318">
    <property type="entry name" value="TAT"/>
    <property type="match status" value="1"/>
</dbReference>
<keyword evidence="7" id="KW-0812">Transmembrane</keyword>
<keyword evidence="7" id="KW-1133">Transmembrane helix</keyword>
<dbReference type="Gene3D" id="3.30.70.20">
    <property type="match status" value="2"/>
</dbReference>
<comment type="caution">
    <text evidence="9">The sequence shown here is derived from an EMBL/GenBank/DDBJ whole genome shotgun (WGS) entry which is preliminary data.</text>
</comment>
<dbReference type="SUPFAM" id="SSF54862">
    <property type="entry name" value="4Fe-4S ferredoxins"/>
    <property type="match status" value="1"/>
</dbReference>
<protein>
    <submittedName>
        <fullName evidence="9">Formate dehydrogenase o beta subunit</fullName>
        <ecNumber evidence="9">1.2.1.2</ecNumber>
    </submittedName>
</protein>
<keyword evidence="9" id="KW-0560">Oxidoreductase</keyword>
<dbReference type="GO" id="GO:0030313">
    <property type="term" value="C:cell envelope"/>
    <property type="evidence" value="ECO:0007669"/>
    <property type="project" value="UniProtKB-SubCell"/>
</dbReference>
<dbReference type="AlphaFoldDB" id="A0A0W8FTY6"/>
<keyword evidence="4" id="KW-0677">Repeat</keyword>
<keyword evidence="5" id="KW-0408">Iron</keyword>
<dbReference type="EMBL" id="LNQE01000850">
    <property type="protein sequence ID" value="KUG24383.1"/>
    <property type="molecule type" value="Genomic_DNA"/>
</dbReference>
<feature type="transmembrane region" description="Helical" evidence="7">
    <location>
        <begin position="301"/>
        <end position="322"/>
    </location>
</feature>
<evidence type="ECO:0000256" key="5">
    <source>
        <dbReference type="ARBA" id="ARBA00023004"/>
    </source>
</evidence>
<dbReference type="PANTHER" id="PTHR43545">
    <property type="entry name" value="FORMATE DEHYDROGENASE, NITRATE-INDUCIBLE, IRON-SULFUR SUBUNIT"/>
    <property type="match status" value="1"/>
</dbReference>
<gene>
    <name evidence="9" type="ORF">ASZ90_005848</name>
</gene>
<dbReference type="EC" id="1.2.1.2" evidence="9"/>
<name>A0A0W8FTY6_9ZZZZ</name>
<evidence type="ECO:0000256" key="6">
    <source>
        <dbReference type="ARBA" id="ARBA00023014"/>
    </source>
</evidence>
<comment type="subcellular location">
    <subcellularLocation>
        <location evidence="1">Cell envelope</location>
    </subcellularLocation>
</comment>
<sequence>MSTHNKFKIDRRSFLKITAGAAAFSGIGLPKKVLAGTEERLSTLIDLSLCDGCIDRKIPACVGACKTINKDKIPTVADPIPVPWPRKAIEDWSNKQEVFNRLTPYNFIYVHKAEINLADQKKIIFVPRRCMHCDNPACATICPFSANHKNKNGAVVIDQDICFGGAKCRDVCPWEIPQRQSGVGIYLHVLPEYMGNGVMYKCDFCVDRLAGNKLPGCIEACPREALLIGTRSAIEKIAESRARRMHGYIYGKTQNGGTSTLYVSPVPFEEINKTIIKKPGQPDMKMDVKRRMADTDNMGKAVLAAPLLGIAAAGIAGAWNWLSNRKDKAGKEE</sequence>
<dbReference type="GO" id="GO:0051539">
    <property type="term" value="F:4 iron, 4 sulfur cluster binding"/>
    <property type="evidence" value="ECO:0007669"/>
    <property type="project" value="UniProtKB-KW"/>
</dbReference>
<evidence type="ECO:0000256" key="3">
    <source>
        <dbReference type="ARBA" id="ARBA00022723"/>
    </source>
</evidence>
<dbReference type="GO" id="GO:0046872">
    <property type="term" value="F:metal ion binding"/>
    <property type="evidence" value="ECO:0007669"/>
    <property type="project" value="UniProtKB-KW"/>
</dbReference>
<dbReference type="Pfam" id="PF13247">
    <property type="entry name" value="Fer4_11"/>
    <property type="match status" value="1"/>
</dbReference>
<evidence type="ECO:0000256" key="2">
    <source>
        <dbReference type="ARBA" id="ARBA00022485"/>
    </source>
</evidence>
<evidence type="ECO:0000313" key="9">
    <source>
        <dbReference type="EMBL" id="KUG24383.1"/>
    </source>
</evidence>
<dbReference type="PROSITE" id="PS51379">
    <property type="entry name" value="4FE4S_FER_2"/>
    <property type="match status" value="2"/>
</dbReference>
<feature type="domain" description="4Fe-4S ferredoxin-type" evidence="8">
    <location>
        <begin position="153"/>
        <end position="182"/>
    </location>
</feature>
<dbReference type="InterPro" id="IPR017896">
    <property type="entry name" value="4Fe4S_Fe-S-bd"/>
</dbReference>
<proteinExistence type="predicted"/>
<dbReference type="InterPro" id="IPR051555">
    <property type="entry name" value="FDH_Electron_Transfer_Unit"/>
</dbReference>
<keyword evidence="6" id="KW-0411">Iron-sulfur</keyword>
<accession>A0A0W8FTY6</accession>